<name>A0A8J3QWA5_9ACTN</name>
<evidence type="ECO:0000259" key="2">
    <source>
        <dbReference type="Pfam" id="PF08327"/>
    </source>
</evidence>
<dbReference type="Proteomes" id="UP000642748">
    <property type="component" value="Unassembled WGS sequence"/>
</dbReference>
<evidence type="ECO:0000313" key="3">
    <source>
        <dbReference type="EMBL" id="GIH17227.1"/>
    </source>
</evidence>
<dbReference type="SUPFAM" id="SSF55961">
    <property type="entry name" value="Bet v1-like"/>
    <property type="match status" value="1"/>
</dbReference>
<comment type="similarity">
    <text evidence="1">Belongs to the AHA1 family.</text>
</comment>
<feature type="domain" description="Activator of Hsp90 ATPase homologue 1/2-like C-terminal" evidence="2">
    <location>
        <begin position="24"/>
        <end position="156"/>
    </location>
</feature>
<proteinExistence type="inferred from homology"/>
<reference evidence="3" key="1">
    <citation type="submission" date="2021-01" db="EMBL/GenBank/DDBJ databases">
        <title>Whole genome shotgun sequence of Rugosimonospora africana NBRC 104875.</title>
        <authorList>
            <person name="Komaki H."/>
            <person name="Tamura T."/>
        </authorList>
    </citation>
    <scope>NUCLEOTIDE SEQUENCE</scope>
    <source>
        <strain evidence="3">NBRC 104875</strain>
    </source>
</reference>
<protein>
    <submittedName>
        <fullName evidence="3">Activator of HSP90 ATPase</fullName>
    </submittedName>
</protein>
<keyword evidence="4" id="KW-1185">Reference proteome</keyword>
<comment type="caution">
    <text evidence="3">The sequence shown here is derived from an EMBL/GenBank/DDBJ whole genome shotgun (WGS) entry which is preliminary data.</text>
</comment>
<dbReference type="Gene3D" id="3.30.530.20">
    <property type="match status" value="1"/>
</dbReference>
<evidence type="ECO:0000313" key="4">
    <source>
        <dbReference type="Proteomes" id="UP000642748"/>
    </source>
</evidence>
<evidence type="ECO:0000256" key="1">
    <source>
        <dbReference type="ARBA" id="ARBA00006817"/>
    </source>
</evidence>
<dbReference type="InterPro" id="IPR013538">
    <property type="entry name" value="ASHA1/2-like_C"/>
</dbReference>
<dbReference type="AlphaFoldDB" id="A0A8J3QWA5"/>
<sequence length="169" mass="18248">MHMAETSATNEATTREFTITRVFDAPRRLVFTAWTDPRQIAQWFGPVGVTTPLSTVSMDVRPGGVWQLRMIDDADGAEYPVAFTYREVVEPEKLVLSARVPTGPAAVAGEVLLTVTFADLGDRTEMTFHVSGLAVGEENAGLESGWSSSFDRLAEQLTGDAPTSSGAPR</sequence>
<dbReference type="Pfam" id="PF08327">
    <property type="entry name" value="AHSA1"/>
    <property type="match status" value="1"/>
</dbReference>
<accession>A0A8J3QWA5</accession>
<dbReference type="EMBL" id="BONZ01000050">
    <property type="protein sequence ID" value="GIH17227.1"/>
    <property type="molecule type" value="Genomic_DNA"/>
</dbReference>
<dbReference type="InterPro" id="IPR023393">
    <property type="entry name" value="START-like_dom_sf"/>
</dbReference>
<organism evidence="3 4">
    <name type="scientific">Rugosimonospora africana</name>
    <dbReference type="NCBI Taxonomy" id="556532"/>
    <lineage>
        <taxon>Bacteria</taxon>
        <taxon>Bacillati</taxon>
        <taxon>Actinomycetota</taxon>
        <taxon>Actinomycetes</taxon>
        <taxon>Micromonosporales</taxon>
        <taxon>Micromonosporaceae</taxon>
        <taxon>Rugosimonospora</taxon>
    </lineage>
</organism>
<gene>
    <name evidence="3" type="ORF">Raf01_53990</name>
</gene>